<name>A0A6V7XY47_MELEN</name>
<keyword evidence="2" id="KW-0732">Signal</keyword>
<keyword evidence="6" id="KW-0325">Glycoprotein</keyword>
<comment type="function">
    <text evidence="7">Putative phospholipase.</text>
</comment>
<comment type="caution">
    <text evidence="9">The sequence shown here is derived from an EMBL/GenBank/DDBJ whole genome shotgun (WGS) entry which is preliminary data.</text>
</comment>
<evidence type="ECO:0000256" key="8">
    <source>
        <dbReference type="SAM" id="MobiDB-lite"/>
    </source>
</evidence>
<accession>A0A6V7XY47</accession>
<keyword evidence="3 7" id="KW-0378">Hydrolase</keyword>
<evidence type="ECO:0000256" key="4">
    <source>
        <dbReference type="ARBA" id="ARBA00022963"/>
    </source>
</evidence>
<dbReference type="GO" id="GO:0004620">
    <property type="term" value="F:phospholipase activity"/>
    <property type="evidence" value="ECO:0007669"/>
    <property type="project" value="InterPro"/>
</dbReference>
<sequence length="298" mass="34341">MEITITLGNESIYSNVKPKGQLHCWVRSFIADLLASTSKDWITIFGFHNSRTYNNQWMARSEPIKIKFNMEEYDFVIQAVLLILCKITDVKKIEHKPRLMMPFDRGKKKMSSNSSSASRKRKKSPITQVRPITNQLHQNIPQQQQQQQIQSPNFRGYTIPKVTNANVPQQQQQLSPQETEALQAKQALADEIAEKRRLRETTRPANLHLLTLIDPITNLTSTDVLMLAWKKNDIFEELKGLVVFVKRALTTKNKYDRGDLVVEVGQTHEKERISIFGWNEQASKLETANINDIVVLKT</sequence>
<dbReference type="Pfam" id="PF04916">
    <property type="entry name" value="Phospholip_B"/>
    <property type="match status" value="1"/>
</dbReference>
<dbReference type="Gene3D" id="3.60.60.30">
    <property type="match status" value="1"/>
</dbReference>
<evidence type="ECO:0000256" key="1">
    <source>
        <dbReference type="ARBA" id="ARBA00007835"/>
    </source>
</evidence>
<dbReference type="GO" id="GO:0005576">
    <property type="term" value="C:extracellular region"/>
    <property type="evidence" value="ECO:0007669"/>
    <property type="project" value="TreeGrafter"/>
</dbReference>
<evidence type="ECO:0000256" key="2">
    <source>
        <dbReference type="ARBA" id="ARBA00022729"/>
    </source>
</evidence>
<protein>
    <recommendedName>
        <fullName evidence="7">Phospholipase B-like</fullName>
        <ecNumber evidence="7">3.1.1.-</ecNumber>
    </recommendedName>
</protein>
<dbReference type="EMBL" id="CAJEWN010002563">
    <property type="protein sequence ID" value="CAD2204283.1"/>
    <property type="molecule type" value="Genomic_DNA"/>
</dbReference>
<evidence type="ECO:0000256" key="3">
    <source>
        <dbReference type="ARBA" id="ARBA00022801"/>
    </source>
</evidence>
<dbReference type="Proteomes" id="UP000580250">
    <property type="component" value="Unassembled WGS sequence"/>
</dbReference>
<feature type="region of interest" description="Disordered" evidence="8">
    <location>
        <begin position="102"/>
        <end position="129"/>
    </location>
</feature>
<evidence type="ECO:0000313" key="10">
    <source>
        <dbReference type="Proteomes" id="UP000580250"/>
    </source>
</evidence>
<proteinExistence type="inferred from homology"/>
<dbReference type="PANTHER" id="PTHR12370">
    <property type="entry name" value="PHOSPHOLIPASE B-RELATED"/>
    <property type="match status" value="1"/>
</dbReference>
<dbReference type="InterPro" id="IPR007000">
    <property type="entry name" value="PLipase_B-like"/>
</dbReference>
<reference evidence="9 10" key="1">
    <citation type="submission" date="2020-08" db="EMBL/GenBank/DDBJ databases">
        <authorList>
            <person name="Koutsovoulos G."/>
            <person name="Danchin GJ E."/>
        </authorList>
    </citation>
    <scope>NUCLEOTIDE SEQUENCE [LARGE SCALE GENOMIC DNA]</scope>
</reference>
<comment type="similarity">
    <text evidence="1 7">Belongs to the phospholipase B-like family.</text>
</comment>
<dbReference type="AlphaFoldDB" id="A0A6V7XY47"/>
<keyword evidence="5 7" id="KW-0443">Lipid metabolism</keyword>
<evidence type="ECO:0000256" key="7">
    <source>
        <dbReference type="RuleBase" id="RU364138"/>
    </source>
</evidence>
<keyword evidence="4 7" id="KW-0442">Lipid degradation</keyword>
<dbReference type="PANTHER" id="PTHR12370:SF8">
    <property type="entry name" value="PHOSPHOLIPASE B-LIKE 3-RELATED"/>
    <property type="match status" value="1"/>
</dbReference>
<dbReference type="EC" id="3.1.1.-" evidence="7"/>
<dbReference type="GO" id="GO:0009395">
    <property type="term" value="P:phospholipid catabolic process"/>
    <property type="evidence" value="ECO:0007669"/>
    <property type="project" value="TreeGrafter"/>
</dbReference>
<evidence type="ECO:0000313" key="9">
    <source>
        <dbReference type="EMBL" id="CAD2204283.1"/>
    </source>
</evidence>
<gene>
    <name evidence="9" type="ORF">MENT_LOCUS58015</name>
</gene>
<evidence type="ECO:0000256" key="6">
    <source>
        <dbReference type="ARBA" id="ARBA00023180"/>
    </source>
</evidence>
<evidence type="ECO:0000256" key="5">
    <source>
        <dbReference type="ARBA" id="ARBA00023098"/>
    </source>
</evidence>
<organism evidence="9 10">
    <name type="scientific">Meloidogyne enterolobii</name>
    <name type="common">Root-knot nematode worm</name>
    <name type="synonym">Meloidogyne mayaguensis</name>
    <dbReference type="NCBI Taxonomy" id="390850"/>
    <lineage>
        <taxon>Eukaryota</taxon>
        <taxon>Metazoa</taxon>
        <taxon>Ecdysozoa</taxon>
        <taxon>Nematoda</taxon>
        <taxon>Chromadorea</taxon>
        <taxon>Rhabditida</taxon>
        <taxon>Tylenchina</taxon>
        <taxon>Tylenchomorpha</taxon>
        <taxon>Tylenchoidea</taxon>
        <taxon>Meloidogynidae</taxon>
        <taxon>Meloidogyninae</taxon>
        <taxon>Meloidogyne</taxon>
    </lineage>
</organism>